<evidence type="ECO:0000313" key="3">
    <source>
        <dbReference type="Proteomes" id="UP000244189"/>
    </source>
</evidence>
<dbReference type="CDD" id="cd00130">
    <property type="entry name" value="PAS"/>
    <property type="match status" value="1"/>
</dbReference>
<dbReference type="InterPro" id="IPR036390">
    <property type="entry name" value="WH_DNA-bd_sf"/>
</dbReference>
<dbReference type="SUPFAM" id="SSF55785">
    <property type="entry name" value="PYP-like sensor domain (PAS domain)"/>
    <property type="match status" value="1"/>
</dbReference>
<dbReference type="Gene3D" id="1.10.10.10">
    <property type="entry name" value="Winged helix-like DNA-binding domain superfamily/Winged helix DNA-binding domain"/>
    <property type="match status" value="1"/>
</dbReference>
<name>A0A2T5GP84_9SPHN</name>
<dbReference type="InterPro" id="IPR013767">
    <property type="entry name" value="PAS_fold"/>
</dbReference>
<dbReference type="AlphaFoldDB" id="A0A2T5GP84"/>
<protein>
    <submittedName>
        <fullName evidence="2">PAS domain-containing protein</fullName>
    </submittedName>
</protein>
<organism evidence="2 3">
    <name type="scientific">Sphingomonas aurantiaca</name>
    <dbReference type="NCBI Taxonomy" id="185949"/>
    <lineage>
        <taxon>Bacteria</taxon>
        <taxon>Pseudomonadati</taxon>
        <taxon>Pseudomonadota</taxon>
        <taxon>Alphaproteobacteria</taxon>
        <taxon>Sphingomonadales</taxon>
        <taxon>Sphingomonadaceae</taxon>
        <taxon>Sphingomonas</taxon>
    </lineage>
</organism>
<sequence>MVIGHSISNADGVIQVIDAPVATMLQRDRDQLIGMSYMSITHPDDLAVNLTKVAALQSNGQSAKIRKRYIGGTGNVILMEVQVSRLAGCDGGYLVGTLSTIDDTDDLEMAPYRMWRRAREFLDVMRARDSILGADLFADHAWTILLLTYVAEAEGRIASTATIAEHLALSPTTIARWLRVLQSKALFEPVLPDIDALQLTQSGMKKVEQLLEQRLALPVA</sequence>
<gene>
    <name evidence="2" type="ORF">C8J26_1454</name>
</gene>
<dbReference type="InterPro" id="IPR036388">
    <property type="entry name" value="WH-like_DNA-bd_sf"/>
</dbReference>
<feature type="domain" description="PAS fold" evidence="1">
    <location>
        <begin position="7"/>
        <end position="91"/>
    </location>
</feature>
<dbReference type="Gene3D" id="3.30.450.20">
    <property type="entry name" value="PAS domain"/>
    <property type="match status" value="1"/>
</dbReference>
<dbReference type="InterPro" id="IPR000014">
    <property type="entry name" value="PAS"/>
</dbReference>
<evidence type="ECO:0000259" key="1">
    <source>
        <dbReference type="Pfam" id="PF00989"/>
    </source>
</evidence>
<evidence type="ECO:0000313" key="2">
    <source>
        <dbReference type="EMBL" id="PTQ61131.1"/>
    </source>
</evidence>
<proteinExistence type="predicted"/>
<dbReference type="RefSeq" id="WP_279628936.1">
    <property type="nucleotide sequence ID" value="NZ_JASPFP010000001.1"/>
</dbReference>
<keyword evidence="3" id="KW-1185">Reference proteome</keyword>
<dbReference type="GO" id="GO:0006355">
    <property type="term" value="P:regulation of DNA-templated transcription"/>
    <property type="evidence" value="ECO:0007669"/>
    <property type="project" value="InterPro"/>
</dbReference>
<dbReference type="Pfam" id="PF00989">
    <property type="entry name" value="PAS"/>
    <property type="match status" value="1"/>
</dbReference>
<accession>A0A2T5GP84</accession>
<reference evidence="2 3" key="1">
    <citation type="submission" date="2018-04" db="EMBL/GenBank/DDBJ databases">
        <title>Genomic Encyclopedia of Type Strains, Phase III (KMG-III): the genomes of soil and plant-associated and newly described type strains.</title>
        <authorList>
            <person name="Whitman W."/>
        </authorList>
    </citation>
    <scope>NUCLEOTIDE SEQUENCE [LARGE SCALE GENOMIC DNA]</scope>
    <source>
        <strain evidence="2 3">MA101b</strain>
    </source>
</reference>
<dbReference type="SUPFAM" id="SSF46785">
    <property type="entry name" value="Winged helix' DNA-binding domain"/>
    <property type="match status" value="1"/>
</dbReference>
<dbReference type="EMBL" id="QAOG01000002">
    <property type="protein sequence ID" value="PTQ61131.1"/>
    <property type="molecule type" value="Genomic_DNA"/>
</dbReference>
<comment type="caution">
    <text evidence="2">The sequence shown here is derived from an EMBL/GenBank/DDBJ whole genome shotgun (WGS) entry which is preliminary data.</text>
</comment>
<dbReference type="InterPro" id="IPR035965">
    <property type="entry name" value="PAS-like_dom_sf"/>
</dbReference>
<dbReference type="Proteomes" id="UP000244189">
    <property type="component" value="Unassembled WGS sequence"/>
</dbReference>